<accession>X0WK92</accession>
<protein>
    <recommendedName>
        <fullName evidence="2">Peptidase M24 domain-containing protein</fullName>
    </recommendedName>
</protein>
<sequence>GVCDLLSAIRPGMTEFEAFRLLGLNGLPLSYHPLLNSGRERTRLGLAGPTARRLRTGDPVLVAYGVWGSNTVRAGFLVESSKQLPRAIQDYVSKLVAPYFRAVVDWYETIRIGVTGGMLYDCIHRNLSDPFFGVSLNPGHLIHMDEWVSSPVYLNSSECLVSGMAIAVDVIPATGTDYHTTNMEDVIVLADQPLRDKLARKYPEAWTRIQSRRAFMTEALGIRLSEEILPFSNMPAYLPPFWLSPGSAMRIAE</sequence>
<dbReference type="EMBL" id="BARS01041361">
    <property type="protein sequence ID" value="GAG31399.1"/>
    <property type="molecule type" value="Genomic_DNA"/>
</dbReference>
<feature type="non-terminal residue" evidence="1">
    <location>
        <position position="253"/>
    </location>
</feature>
<name>X0WK92_9ZZZZ</name>
<evidence type="ECO:0008006" key="2">
    <source>
        <dbReference type="Google" id="ProtNLM"/>
    </source>
</evidence>
<gene>
    <name evidence="1" type="ORF">S01H1_62919</name>
</gene>
<dbReference type="AlphaFoldDB" id="X0WK92"/>
<dbReference type="SUPFAM" id="SSF55920">
    <property type="entry name" value="Creatinase/aminopeptidase"/>
    <property type="match status" value="1"/>
</dbReference>
<dbReference type="InterPro" id="IPR036005">
    <property type="entry name" value="Creatinase/aminopeptidase-like"/>
</dbReference>
<reference evidence="1" key="1">
    <citation type="journal article" date="2014" name="Front. Microbiol.">
        <title>High frequency of phylogenetically diverse reductive dehalogenase-homologous genes in deep subseafloor sedimentary metagenomes.</title>
        <authorList>
            <person name="Kawai M."/>
            <person name="Futagami T."/>
            <person name="Toyoda A."/>
            <person name="Takaki Y."/>
            <person name="Nishi S."/>
            <person name="Hori S."/>
            <person name="Arai W."/>
            <person name="Tsubouchi T."/>
            <person name="Morono Y."/>
            <person name="Uchiyama I."/>
            <person name="Ito T."/>
            <person name="Fujiyama A."/>
            <person name="Inagaki F."/>
            <person name="Takami H."/>
        </authorList>
    </citation>
    <scope>NUCLEOTIDE SEQUENCE</scope>
    <source>
        <strain evidence="1">Expedition CK06-06</strain>
    </source>
</reference>
<proteinExistence type="predicted"/>
<evidence type="ECO:0000313" key="1">
    <source>
        <dbReference type="EMBL" id="GAG31399.1"/>
    </source>
</evidence>
<comment type="caution">
    <text evidence="1">The sequence shown here is derived from an EMBL/GenBank/DDBJ whole genome shotgun (WGS) entry which is preliminary data.</text>
</comment>
<organism evidence="1">
    <name type="scientific">marine sediment metagenome</name>
    <dbReference type="NCBI Taxonomy" id="412755"/>
    <lineage>
        <taxon>unclassified sequences</taxon>
        <taxon>metagenomes</taxon>
        <taxon>ecological metagenomes</taxon>
    </lineage>
</organism>
<feature type="non-terminal residue" evidence="1">
    <location>
        <position position="1"/>
    </location>
</feature>